<accession>A0ABQ8X590</accession>
<proteinExistence type="predicted"/>
<keyword evidence="1" id="KW-0648">Protein biosynthesis</keyword>
<evidence type="ECO:0000313" key="2">
    <source>
        <dbReference type="Proteomes" id="UP001150062"/>
    </source>
</evidence>
<dbReference type="SUPFAM" id="SSF50447">
    <property type="entry name" value="Translation proteins"/>
    <property type="match status" value="1"/>
</dbReference>
<organism evidence="1 2">
    <name type="scientific">Anaeramoeba flamelloides</name>
    <dbReference type="NCBI Taxonomy" id="1746091"/>
    <lineage>
        <taxon>Eukaryota</taxon>
        <taxon>Metamonada</taxon>
        <taxon>Anaeramoebidae</taxon>
        <taxon>Anaeramoeba</taxon>
    </lineage>
</organism>
<dbReference type="PANTHER" id="PTHR44830:SF1">
    <property type="entry name" value="TR-TYPE G DOMAIN-CONTAINING PROTEIN"/>
    <property type="match status" value="1"/>
</dbReference>
<gene>
    <name evidence="1" type="ORF">M0813_09245</name>
</gene>
<dbReference type="InterPro" id="IPR009000">
    <property type="entry name" value="Transl_B-barrel_sf"/>
</dbReference>
<dbReference type="Gene3D" id="2.40.30.10">
    <property type="entry name" value="Translation factors"/>
    <property type="match status" value="1"/>
</dbReference>
<dbReference type="Proteomes" id="UP001150062">
    <property type="component" value="Unassembled WGS sequence"/>
</dbReference>
<dbReference type="GO" id="GO:0003746">
    <property type="term" value="F:translation elongation factor activity"/>
    <property type="evidence" value="ECO:0007669"/>
    <property type="project" value="UniProtKB-KW"/>
</dbReference>
<name>A0ABQ8X590_9EUKA</name>
<keyword evidence="1" id="KW-0251">Elongation factor</keyword>
<keyword evidence="2" id="KW-1185">Reference proteome</keyword>
<reference evidence="1" key="1">
    <citation type="submission" date="2022-08" db="EMBL/GenBank/DDBJ databases">
        <title>Novel sulfate-reducing endosymbionts in the free-living metamonad Anaeramoeba.</title>
        <authorList>
            <person name="Jerlstrom-Hultqvist J."/>
            <person name="Cepicka I."/>
            <person name="Gallot-Lavallee L."/>
            <person name="Salas-Leiva D."/>
            <person name="Curtis B.A."/>
            <person name="Zahonova K."/>
            <person name="Pipaliya S."/>
            <person name="Dacks J."/>
            <person name="Roger A.J."/>
        </authorList>
    </citation>
    <scope>NUCLEOTIDE SEQUENCE</scope>
    <source>
        <strain evidence="1">Schooner1</strain>
    </source>
</reference>
<dbReference type="EMBL" id="JAOAOG010000331">
    <property type="protein sequence ID" value="KAJ6227832.1"/>
    <property type="molecule type" value="Genomic_DNA"/>
</dbReference>
<evidence type="ECO:0000313" key="1">
    <source>
        <dbReference type="EMBL" id="KAJ6227832.1"/>
    </source>
</evidence>
<comment type="caution">
    <text evidence="1">The sequence shown here is derived from an EMBL/GenBank/DDBJ whole genome shotgun (WGS) entry which is preliminary data.</text>
</comment>
<sequence>MSTKSSVSVVPVGRVETGILQDLGMVVAFAPVNITTEVKSVGNIQETLTTPSQASNVGYNVKNISVKDIRRGMVTE</sequence>
<dbReference type="PANTHER" id="PTHR44830">
    <property type="entry name" value="ELONGATION FACTOR 1 ALPHA"/>
    <property type="match status" value="1"/>
</dbReference>
<protein>
    <submittedName>
        <fullName evidence="1">Elongation factor 1-alpha 1</fullName>
    </submittedName>
</protein>